<feature type="chain" id="PRO_5040900632" evidence="2">
    <location>
        <begin position="20"/>
        <end position="65"/>
    </location>
</feature>
<feature type="signal peptide" evidence="2">
    <location>
        <begin position="1"/>
        <end position="19"/>
    </location>
</feature>
<gene>
    <name evidence="3" type="ORF">OQZ29_07215</name>
</gene>
<evidence type="ECO:0000313" key="4">
    <source>
        <dbReference type="Proteomes" id="UP001142592"/>
    </source>
</evidence>
<evidence type="ECO:0000256" key="2">
    <source>
        <dbReference type="SAM" id="SignalP"/>
    </source>
</evidence>
<sequence length="65" mass="6523">MFIPLFIAILLGLVNPSTTTTPPAGSGTTVNINSNGEDPSDTDPGDQDPGDDTGGETGSVPPKKP</sequence>
<keyword evidence="4" id="KW-1185">Reference proteome</keyword>
<dbReference type="AlphaFoldDB" id="A0A9X3DBF6"/>
<accession>A0A9X3DBF6</accession>
<evidence type="ECO:0000313" key="3">
    <source>
        <dbReference type="EMBL" id="MCX3264527.1"/>
    </source>
</evidence>
<organism evidence="3 4">
    <name type="scientific">Pedobacter agri</name>
    <dbReference type="NCBI Taxonomy" id="454586"/>
    <lineage>
        <taxon>Bacteria</taxon>
        <taxon>Pseudomonadati</taxon>
        <taxon>Bacteroidota</taxon>
        <taxon>Sphingobacteriia</taxon>
        <taxon>Sphingobacteriales</taxon>
        <taxon>Sphingobacteriaceae</taxon>
        <taxon>Pedobacter</taxon>
    </lineage>
</organism>
<dbReference type="RefSeq" id="WP_010601697.1">
    <property type="nucleotide sequence ID" value="NZ_JAPJUH010000002.1"/>
</dbReference>
<dbReference type="Proteomes" id="UP001142592">
    <property type="component" value="Unassembled WGS sequence"/>
</dbReference>
<keyword evidence="2" id="KW-0732">Signal</keyword>
<evidence type="ECO:0000256" key="1">
    <source>
        <dbReference type="SAM" id="MobiDB-lite"/>
    </source>
</evidence>
<feature type="region of interest" description="Disordered" evidence="1">
    <location>
        <begin position="15"/>
        <end position="65"/>
    </location>
</feature>
<protein>
    <submittedName>
        <fullName evidence="3">Uncharacterized protein</fullName>
    </submittedName>
</protein>
<comment type="caution">
    <text evidence="3">The sequence shown here is derived from an EMBL/GenBank/DDBJ whole genome shotgun (WGS) entry which is preliminary data.</text>
</comment>
<proteinExistence type="predicted"/>
<name>A0A9X3DBF6_9SPHI</name>
<feature type="compositionally biased region" description="Acidic residues" evidence="1">
    <location>
        <begin position="38"/>
        <end position="54"/>
    </location>
</feature>
<feature type="compositionally biased region" description="Low complexity" evidence="1">
    <location>
        <begin position="16"/>
        <end position="29"/>
    </location>
</feature>
<reference evidence="3" key="1">
    <citation type="submission" date="2022-11" db="EMBL/GenBank/DDBJ databases">
        <authorList>
            <person name="Graham C."/>
            <person name="Newman J.D."/>
        </authorList>
    </citation>
    <scope>NUCLEOTIDE SEQUENCE</scope>
    <source>
        <strain evidence="3">DSM 19486</strain>
    </source>
</reference>
<dbReference type="EMBL" id="JAPJUH010000002">
    <property type="protein sequence ID" value="MCX3264527.1"/>
    <property type="molecule type" value="Genomic_DNA"/>
</dbReference>